<dbReference type="Proteomes" id="UP000199630">
    <property type="component" value="Unassembled WGS sequence"/>
</dbReference>
<dbReference type="PANTHER" id="PTHR32322:SF9">
    <property type="entry name" value="AMINO-ACID METABOLITE EFFLUX PUMP-RELATED"/>
    <property type="match status" value="1"/>
</dbReference>
<keyword evidence="8" id="KW-1185">Reference proteome</keyword>
<dbReference type="PANTHER" id="PTHR32322">
    <property type="entry name" value="INNER MEMBRANE TRANSPORTER"/>
    <property type="match status" value="1"/>
</dbReference>
<organism evidence="7 8">
    <name type="scientific">Celeribacter neptunius</name>
    <dbReference type="NCBI Taxonomy" id="588602"/>
    <lineage>
        <taxon>Bacteria</taxon>
        <taxon>Pseudomonadati</taxon>
        <taxon>Pseudomonadota</taxon>
        <taxon>Alphaproteobacteria</taxon>
        <taxon>Rhodobacterales</taxon>
        <taxon>Roseobacteraceae</taxon>
        <taxon>Celeribacter</taxon>
    </lineage>
</organism>
<feature type="transmembrane region" description="Helical" evidence="5">
    <location>
        <begin position="250"/>
        <end position="269"/>
    </location>
</feature>
<sequence length="305" mass="32164">MAPQKTISAAAWAGLFAMGFLWGCSFLAVAILIRELPIYWVVAGRVTIASIVLWSYVLIMRLPVPVLSRYLWRFVVVGCLTSALPFLLITWAQQHIPSGLAGILNASTAIFGVLFAALIFADEKLGLRKGTGVLLGVLGIVTVIGPEALKSFDLTSLGQIAMIAATLSYGLSNAVGRILLSDLRPEVAAAGMLSGAALFALPVALFTSGLPPVALKPETWGALFYLAIMSTSLTYIIYYKVMKAAGAGNTSLTTLIVAPVSIALGALVLGESLPVQAYFGFGLIALGLLVIDGRILRRLRAMIPA</sequence>
<dbReference type="GO" id="GO:0016020">
    <property type="term" value="C:membrane"/>
    <property type="evidence" value="ECO:0007669"/>
    <property type="project" value="UniProtKB-SubCell"/>
</dbReference>
<evidence type="ECO:0000256" key="3">
    <source>
        <dbReference type="ARBA" id="ARBA00022989"/>
    </source>
</evidence>
<proteinExistence type="predicted"/>
<name>A0A1I3LL95_9RHOB</name>
<dbReference type="OrthoDB" id="9810556at2"/>
<dbReference type="InterPro" id="IPR000620">
    <property type="entry name" value="EamA_dom"/>
</dbReference>
<feature type="transmembrane region" description="Helical" evidence="5">
    <location>
        <begin position="275"/>
        <end position="296"/>
    </location>
</feature>
<feature type="domain" description="EamA" evidence="6">
    <location>
        <begin position="157"/>
        <end position="291"/>
    </location>
</feature>
<dbReference type="AlphaFoldDB" id="A0A1I3LL95"/>
<dbReference type="EMBL" id="FORH01000001">
    <property type="protein sequence ID" value="SFI85492.1"/>
    <property type="molecule type" value="Genomic_DNA"/>
</dbReference>
<feature type="transmembrane region" description="Helical" evidence="5">
    <location>
        <begin position="39"/>
        <end position="59"/>
    </location>
</feature>
<feature type="transmembrane region" description="Helical" evidence="5">
    <location>
        <begin position="161"/>
        <end position="180"/>
    </location>
</feature>
<evidence type="ECO:0000256" key="4">
    <source>
        <dbReference type="ARBA" id="ARBA00023136"/>
    </source>
</evidence>
<dbReference type="Pfam" id="PF00892">
    <property type="entry name" value="EamA"/>
    <property type="match status" value="2"/>
</dbReference>
<evidence type="ECO:0000256" key="2">
    <source>
        <dbReference type="ARBA" id="ARBA00022692"/>
    </source>
</evidence>
<feature type="transmembrane region" description="Helical" evidence="5">
    <location>
        <begin position="187"/>
        <end position="207"/>
    </location>
</feature>
<dbReference type="RefSeq" id="WP_090058555.1">
    <property type="nucleotide sequence ID" value="NZ_FORH01000001.1"/>
</dbReference>
<evidence type="ECO:0000256" key="1">
    <source>
        <dbReference type="ARBA" id="ARBA00004141"/>
    </source>
</evidence>
<dbReference type="SUPFAM" id="SSF103481">
    <property type="entry name" value="Multidrug resistance efflux transporter EmrE"/>
    <property type="match status" value="2"/>
</dbReference>
<protein>
    <submittedName>
        <fullName evidence="7">EamA-like transporter family protein</fullName>
    </submittedName>
</protein>
<keyword evidence="4 5" id="KW-0472">Membrane</keyword>
<keyword evidence="2 5" id="KW-0812">Transmembrane</keyword>
<evidence type="ECO:0000313" key="7">
    <source>
        <dbReference type="EMBL" id="SFI85492.1"/>
    </source>
</evidence>
<accession>A0A1I3LL95</accession>
<evidence type="ECO:0000259" key="6">
    <source>
        <dbReference type="Pfam" id="PF00892"/>
    </source>
</evidence>
<feature type="domain" description="EamA" evidence="6">
    <location>
        <begin position="15"/>
        <end position="143"/>
    </location>
</feature>
<dbReference type="InterPro" id="IPR037185">
    <property type="entry name" value="EmrE-like"/>
</dbReference>
<dbReference type="Gene3D" id="1.10.3730.20">
    <property type="match status" value="1"/>
</dbReference>
<reference evidence="8" key="1">
    <citation type="submission" date="2016-10" db="EMBL/GenBank/DDBJ databases">
        <authorList>
            <person name="Varghese N."/>
            <person name="Submissions S."/>
        </authorList>
    </citation>
    <scope>NUCLEOTIDE SEQUENCE [LARGE SCALE GENOMIC DNA]</scope>
    <source>
        <strain evidence="8">DSM 26471</strain>
    </source>
</reference>
<comment type="subcellular location">
    <subcellularLocation>
        <location evidence="1">Membrane</location>
        <topology evidence="1">Multi-pass membrane protein</topology>
    </subcellularLocation>
</comment>
<evidence type="ECO:0000256" key="5">
    <source>
        <dbReference type="SAM" id="Phobius"/>
    </source>
</evidence>
<dbReference type="InterPro" id="IPR050638">
    <property type="entry name" value="AA-Vitamin_Transporters"/>
</dbReference>
<feature type="transmembrane region" description="Helical" evidence="5">
    <location>
        <begin position="98"/>
        <end position="120"/>
    </location>
</feature>
<dbReference type="STRING" id="588602.SAMN04487991_1073"/>
<feature type="transmembrane region" description="Helical" evidence="5">
    <location>
        <begin position="219"/>
        <end position="238"/>
    </location>
</feature>
<evidence type="ECO:0000313" key="8">
    <source>
        <dbReference type="Proteomes" id="UP000199630"/>
    </source>
</evidence>
<feature type="transmembrane region" description="Helical" evidence="5">
    <location>
        <begin position="132"/>
        <end position="149"/>
    </location>
</feature>
<gene>
    <name evidence="7" type="ORF">SAMN04487991_1073</name>
</gene>
<feature type="transmembrane region" description="Helical" evidence="5">
    <location>
        <begin position="12"/>
        <end position="33"/>
    </location>
</feature>
<keyword evidence="3 5" id="KW-1133">Transmembrane helix</keyword>
<feature type="transmembrane region" description="Helical" evidence="5">
    <location>
        <begin position="71"/>
        <end position="92"/>
    </location>
</feature>